<evidence type="ECO:0000256" key="2">
    <source>
        <dbReference type="SAM" id="SignalP"/>
    </source>
</evidence>
<dbReference type="Pfam" id="PF24808">
    <property type="entry name" value="DUF7707"/>
    <property type="match status" value="1"/>
</dbReference>
<evidence type="ECO:0000259" key="3">
    <source>
        <dbReference type="Pfam" id="PF24808"/>
    </source>
</evidence>
<feature type="domain" description="DUF7707" evidence="3">
    <location>
        <begin position="24"/>
        <end position="126"/>
    </location>
</feature>
<reference evidence="4 5" key="1">
    <citation type="submission" date="2017-06" db="EMBL/GenBank/DDBJ databases">
        <title>Ant-infecting Ophiocordyceps genomes reveal a high diversity of potential behavioral manipulation genes and a possible major role for enterotoxins.</title>
        <authorList>
            <person name="De Bekker C."/>
            <person name="Evans H.C."/>
            <person name="Brachmann A."/>
            <person name="Hughes D.P."/>
        </authorList>
    </citation>
    <scope>NUCLEOTIDE SEQUENCE [LARGE SCALE GENOMIC DNA]</scope>
    <source>
        <strain evidence="4 5">Map64</strain>
    </source>
</reference>
<feature type="chain" id="PRO_5013129766" description="DUF7707 domain-containing protein" evidence="2">
    <location>
        <begin position="22"/>
        <end position="191"/>
    </location>
</feature>
<comment type="caution">
    <text evidence="4">The sequence shown here is derived from an EMBL/GenBank/DDBJ whole genome shotgun (WGS) entry which is preliminary data.</text>
</comment>
<evidence type="ECO:0000256" key="1">
    <source>
        <dbReference type="SAM" id="MobiDB-lite"/>
    </source>
</evidence>
<feature type="signal peptide" evidence="2">
    <location>
        <begin position="1"/>
        <end position="21"/>
    </location>
</feature>
<dbReference type="Proteomes" id="UP000226192">
    <property type="component" value="Unassembled WGS sequence"/>
</dbReference>
<dbReference type="EMBL" id="NJET01000009">
    <property type="protein sequence ID" value="PHH66246.1"/>
    <property type="molecule type" value="Genomic_DNA"/>
</dbReference>
<dbReference type="PANTHER" id="PTHR38118">
    <property type="entry name" value="ANCHORED CELL WALL PROTEIN 11-RELATED"/>
    <property type="match status" value="1"/>
</dbReference>
<accession>A0A2C5YEW3</accession>
<evidence type="ECO:0000313" key="5">
    <source>
        <dbReference type="Proteomes" id="UP000226192"/>
    </source>
</evidence>
<name>A0A2C5YEW3_9HYPO</name>
<dbReference type="PANTHER" id="PTHR38118:SF2">
    <property type="entry name" value="CDP-ALCOHOL PHOSPHATIDYLTRANSFERASE PROTEIN"/>
    <property type="match status" value="1"/>
</dbReference>
<feature type="region of interest" description="Disordered" evidence="1">
    <location>
        <begin position="125"/>
        <end position="155"/>
    </location>
</feature>
<organism evidence="4 5">
    <name type="scientific">Ophiocordyceps australis</name>
    <dbReference type="NCBI Taxonomy" id="1399860"/>
    <lineage>
        <taxon>Eukaryota</taxon>
        <taxon>Fungi</taxon>
        <taxon>Dikarya</taxon>
        <taxon>Ascomycota</taxon>
        <taxon>Pezizomycotina</taxon>
        <taxon>Sordariomycetes</taxon>
        <taxon>Hypocreomycetidae</taxon>
        <taxon>Hypocreales</taxon>
        <taxon>Ophiocordycipitaceae</taxon>
        <taxon>Ophiocordyceps</taxon>
    </lineage>
</organism>
<dbReference type="InterPro" id="IPR056124">
    <property type="entry name" value="DUF7707"/>
</dbReference>
<sequence>MPSFRGMFVATAAILIGIANADYYIEPSSVPRSTRESWCSDEKTTCPIICQQMEPRTTLVNDCDADELTYGCLCGNNKRPNVSEYSLTLPYFICQEWGNQCVKACKGANQCAADCREKNRCGASNPKKYNTTSTSTEATASQTDSSDTIYTNGPGGSVSGSHNGATAALEAGSKYSLVLVLTAMFAGFAML</sequence>
<keyword evidence="5" id="KW-1185">Reference proteome</keyword>
<feature type="compositionally biased region" description="Low complexity" evidence="1">
    <location>
        <begin position="131"/>
        <end position="148"/>
    </location>
</feature>
<keyword evidence="2" id="KW-0732">Signal</keyword>
<proteinExistence type="predicted"/>
<dbReference type="OrthoDB" id="2439692at2759"/>
<protein>
    <recommendedName>
        <fullName evidence="3">DUF7707 domain-containing protein</fullName>
    </recommendedName>
</protein>
<gene>
    <name evidence="4" type="ORF">CDD81_7839</name>
</gene>
<dbReference type="AlphaFoldDB" id="A0A2C5YEW3"/>
<evidence type="ECO:0000313" key="4">
    <source>
        <dbReference type="EMBL" id="PHH66246.1"/>
    </source>
</evidence>